<dbReference type="PROSITE" id="PS00061">
    <property type="entry name" value="ADH_SHORT"/>
    <property type="match status" value="1"/>
</dbReference>
<dbReference type="InterPro" id="IPR036291">
    <property type="entry name" value="NAD(P)-bd_dom_sf"/>
</dbReference>
<dbReference type="Gene3D" id="3.40.50.720">
    <property type="entry name" value="NAD(P)-binding Rossmann-like Domain"/>
    <property type="match status" value="1"/>
</dbReference>
<evidence type="ECO:0000256" key="2">
    <source>
        <dbReference type="ARBA" id="ARBA00023002"/>
    </source>
</evidence>
<proteinExistence type="inferred from homology"/>
<evidence type="ECO:0000256" key="3">
    <source>
        <dbReference type="RuleBase" id="RU000363"/>
    </source>
</evidence>
<dbReference type="Proteomes" id="UP000291591">
    <property type="component" value="Unassembled WGS sequence"/>
</dbReference>
<comment type="caution">
    <text evidence="5">The sequence shown here is derived from an EMBL/GenBank/DDBJ whole genome shotgun (WGS) entry which is preliminary data.</text>
</comment>
<reference evidence="5 6" key="1">
    <citation type="submission" date="2019-02" db="EMBL/GenBank/DDBJ databases">
        <title>Sequencing the genomes of 1000 actinobacteria strains.</title>
        <authorList>
            <person name="Klenk H.-P."/>
        </authorList>
    </citation>
    <scope>NUCLEOTIDE SEQUENCE [LARGE SCALE GENOMIC DNA]</scope>
    <source>
        <strain evidence="5 6">DSM 45779</strain>
    </source>
</reference>
<comment type="similarity">
    <text evidence="1 3">Belongs to the short-chain dehydrogenases/reductases (SDR) family.</text>
</comment>
<protein>
    <submittedName>
        <fullName evidence="5">2,3-dihydro-2,3-dihydroxybenzoate dehydrogenase</fullName>
    </submittedName>
</protein>
<dbReference type="SMART" id="SM00822">
    <property type="entry name" value="PKS_KR"/>
    <property type="match status" value="1"/>
</dbReference>
<dbReference type="OrthoDB" id="9803333at2"/>
<sequence length="272" mass="26794">MLPAERRTDARPVTGAALVTGAAQGIGAAVAAALAGAGVPVALLDRTGDVEETARSLAEGGAAALALVADVTDADAVERAVATTEQELGPLGLLANVAGVLRTGAVLDVPDSDLADCLAVNTTGVWNAGRAAGRRMYDRGAGAIVTVASNAAGTPRVGMAAYSASKAASVALTRSLGLELAPHVRCNVVCPGSTDTAMQRGLWADPTAGPTDDSGAGPVIAGSLEQHRLGIPLGRIGEADDVAAAVLFLASDAARQITMQSLTVDGGATLGA</sequence>
<dbReference type="PRINTS" id="PR00081">
    <property type="entry name" value="GDHRDH"/>
</dbReference>
<dbReference type="FunFam" id="3.40.50.720:FF:000084">
    <property type="entry name" value="Short-chain dehydrogenase reductase"/>
    <property type="match status" value="1"/>
</dbReference>
<organism evidence="5 6">
    <name type="scientific">Pseudonocardia sediminis</name>
    <dbReference type="NCBI Taxonomy" id="1397368"/>
    <lineage>
        <taxon>Bacteria</taxon>
        <taxon>Bacillati</taxon>
        <taxon>Actinomycetota</taxon>
        <taxon>Actinomycetes</taxon>
        <taxon>Pseudonocardiales</taxon>
        <taxon>Pseudonocardiaceae</taxon>
        <taxon>Pseudonocardia</taxon>
    </lineage>
</organism>
<dbReference type="InterPro" id="IPR057326">
    <property type="entry name" value="KR_dom"/>
</dbReference>
<dbReference type="PANTHER" id="PTHR42760">
    <property type="entry name" value="SHORT-CHAIN DEHYDROGENASES/REDUCTASES FAMILY MEMBER"/>
    <property type="match status" value="1"/>
</dbReference>
<keyword evidence="6" id="KW-1185">Reference proteome</keyword>
<keyword evidence="2" id="KW-0560">Oxidoreductase</keyword>
<evidence type="ECO:0000313" key="5">
    <source>
        <dbReference type="EMBL" id="RZT85866.1"/>
    </source>
</evidence>
<dbReference type="Pfam" id="PF00106">
    <property type="entry name" value="adh_short"/>
    <property type="match status" value="1"/>
</dbReference>
<dbReference type="AlphaFoldDB" id="A0A4Q7UVM9"/>
<evidence type="ECO:0000256" key="1">
    <source>
        <dbReference type="ARBA" id="ARBA00006484"/>
    </source>
</evidence>
<dbReference type="RefSeq" id="WP_130290261.1">
    <property type="nucleotide sequence ID" value="NZ_SHKL01000001.1"/>
</dbReference>
<accession>A0A4Q7UVM9</accession>
<dbReference type="PRINTS" id="PR00080">
    <property type="entry name" value="SDRFAMILY"/>
</dbReference>
<dbReference type="EMBL" id="SHKL01000001">
    <property type="protein sequence ID" value="RZT85866.1"/>
    <property type="molecule type" value="Genomic_DNA"/>
</dbReference>
<dbReference type="InterPro" id="IPR020904">
    <property type="entry name" value="Sc_DH/Rdtase_CS"/>
</dbReference>
<gene>
    <name evidence="5" type="ORF">EV383_2753</name>
</gene>
<dbReference type="PANTHER" id="PTHR42760:SF115">
    <property type="entry name" value="3-OXOACYL-[ACYL-CARRIER-PROTEIN] REDUCTASE FABG"/>
    <property type="match status" value="1"/>
</dbReference>
<evidence type="ECO:0000259" key="4">
    <source>
        <dbReference type="SMART" id="SM00822"/>
    </source>
</evidence>
<feature type="domain" description="Ketoreductase" evidence="4">
    <location>
        <begin position="15"/>
        <end position="195"/>
    </location>
</feature>
<name>A0A4Q7UVM9_PSEST</name>
<dbReference type="SUPFAM" id="SSF51735">
    <property type="entry name" value="NAD(P)-binding Rossmann-fold domains"/>
    <property type="match status" value="1"/>
</dbReference>
<dbReference type="GO" id="GO:0016616">
    <property type="term" value="F:oxidoreductase activity, acting on the CH-OH group of donors, NAD or NADP as acceptor"/>
    <property type="evidence" value="ECO:0007669"/>
    <property type="project" value="UniProtKB-ARBA"/>
</dbReference>
<evidence type="ECO:0000313" key="6">
    <source>
        <dbReference type="Proteomes" id="UP000291591"/>
    </source>
</evidence>
<dbReference type="InterPro" id="IPR002347">
    <property type="entry name" value="SDR_fam"/>
</dbReference>